<accession>E0S1B4</accession>
<dbReference type="CAZy" id="GH3">
    <property type="family name" value="Glycoside Hydrolase Family 3"/>
</dbReference>
<evidence type="ECO:0000313" key="5">
    <source>
        <dbReference type="Proteomes" id="UP000001299"/>
    </source>
</evidence>
<evidence type="ECO:0000259" key="3">
    <source>
        <dbReference type="SMART" id="SM01217"/>
    </source>
</evidence>
<dbReference type="RefSeq" id="WP_013280245.1">
    <property type="nucleotide sequence ID" value="NC_014387.1"/>
</dbReference>
<dbReference type="KEGG" id="bpb:bpr_I0847"/>
<dbReference type="EMBL" id="CP001810">
    <property type="protein sequence ID" value="ADL33589.1"/>
    <property type="molecule type" value="Genomic_DNA"/>
</dbReference>
<dbReference type="InterPro" id="IPR017853">
    <property type="entry name" value="GH"/>
</dbReference>
<organism evidence="4 5">
    <name type="scientific">Butyrivibrio proteoclasticus (strain ATCC 51982 / DSM 14932 / B316)</name>
    <name type="common">Clostridium proteoclasticum</name>
    <dbReference type="NCBI Taxonomy" id="515622"/>
    <lineage>
        <taxon>Bacteria</taxon>
        <taxon>Bacillati</taxon>
        <taxon>Bacillota</taxon>
        <taxon>Clostridia</taxon>
        <taxon>Lachnospirales</taxon>
        <taxon>Lachnospiraceae</taxon>
        <taxon>Butyrivibrio</taxon>
    </lineage>
</organism>
<dbReference type="Gene3D" id="3.20.20.300">
    <property type="entry name" value="Glycoside hydrolase, family 3, N-terminal domain"/>
    <property type="match status" value="1"/>
</dbReference>
<evidence type="ECO:0000256" key="1">
    <source>
        <dbReference type="ARBA" id="ARBA00005336"/>
    </source>
</evidence>
<dbReference type="GO" id="GO:0004553">
    <property type="term" value="F:hydrolase activity, hydrolyzing O-glycosyl compounds"/>
    <property type="evidence" value="ECO:0007669"/>
    <property type="project" value="InterPro"/>
</dbReference>
<dbReference type="PANTHER" id="PTHR42715:SF10">
    <property type="entry name" value="BETA-GLUCOSIDASE"/>
    <property type="match status" value="1"/>
</dbReference>
<dbReference type="HOGENOM" id="CLU_005235_0_0_9"/>
<dbReference type="Pfam" id="PF14310">
    <property type="entry name" value="Fn3-like"/>
    <property type="match status" value="1"/>
</dbReference>
<dbReference type="InterPro" id="IPR001764">
    <property type="entry name" value="Glyco_hydro_3_N"/>
</dbReference>
<gene>
    <name evidence="4" type="primary">bgl3B</name>
    <name evidence="4" type="ordered locus">bpr_I0847</name>
</gene>
<dbReference type="eggNOG" id="COG1472">
    <property type="taxonomic scope" value="Bacteria"/>
</dbReference>
<proteinExistence type="inferred from homology"/>
<dbReference type="InterPro" id="IPR036881">
    <property type="entry name" value="Glyco_hydro_3_C_sf"/>
</dbReference>
<feature type="domain" description="Fibronectin type III-like" evidence="3">
    <location>
        <begin position="311"/>
        <end position="387"/>
    </location>
</feature>
<comment type="similarity">
    <text evidence="1">Belongs to the glycosyl hydrolase 3 family.</text>
</comment>
<dbReference type="Pfam" id="PF00933">
    <property type="entry name" value="Glyco_hydro_3"/>
    <property type="match status" value="1"/>
</dbReference>
<keyword evidence="2" id="KW-0378">Hydrolase</keyword>
<dbReference type="InterPro" id="IPR050288">
    <property type="entry name" value="Cellulose_deg_GH3"/>
</dbReference>
<evidence type="ECO:0000313" key="4">
    <source>
        <dbReference type="EMBL" id="ADL33589.1"/>
    </source>
</evidence>
<dbReference type="Pfam" id="PF01915">
    <property type="entry name" value="Glyco_hydro_3_C"/>
    <property type="match status" value="1"/>
</dbReference>
<dbReference type="PANTHER" id="PTHR42715">
    <property type="entry name" value="BETA-GLUCOSIDASE"/>
    <property type="match status" value="1"/>
</dbReference>
<dbReference type="InterPro" id="IPR002772">
    <property type="entry name" value="Glyco_hydro_3_C"/>
</dbReference>
<dbReference type="AlphaFoldDB" id="E0S1B4"/>
<evidence type="ECO:0000256" key="2">
    <source>
        <dbReference type="ARBA" id="ARBA00022801"/>
    </source>
</evidence>
<dbReference type="SUPFAM" id="SSF51445">
    <property type="entry name" value="(Trans)glycosidases"/>
    <property type="match status" value="1"/>
</dbReference>
<dbReference type="InterPro" id="IPR013783">
    <property type="entry name" value="Ig-like_fold"/>
</dbReference>
<dbReference type="InterPro" id="IPR036962">
    <property type="entry name" value="Glyco_hydro_3_N_sf"/>
</dbReference>
<name>E0S1B4_BUTPB</name>
<dbReference type="STRING" id="515622.bpr_I0847"/>
<dbReference type="GO" id="GO:0005975">
    <property type="term" value="P:carbohydrate metabolic process"/>
    <property type="evidence" value="ECO:0007669"/>
    <property type="project" value="InterPro"/>
</dbReference>
<dbReference type="Gene3D" id="3.40.50.1700">
    <property type="entry name" value="Glycoside hydrolase family 3 C-terminal domain"/>
    <property type="match status" value="1"/>
</dbReference>
<dbReference type="PRINTS" id="PR00133">
    <property type="entry name" value="GLHYDRLASE3"/>
</dbReference>
<keyword evidence="5" id="KW-1185">Reference proteome</keyword>
<protein>
    <submittedName>
        <fullName evidence="4">Beta-glucosidase Bgl3B</fullName>
    </submittedName>
</protein>
<dbReference type="Proteomes" id="UP000001299">
    <property type="component" value="Chromosome 1"/>
</dbReference>
<sequence length="938" mass="103723">MGKIWDYEKFKATARLAAAEGIVLLKNDEKTLPLAENTKLAIFGRSQMNYYKSGTGSGGMVNVDYVVGIYEAIADSGLYKVDQTVREAYEKFVEENPFDSGAGWASEPWFQKEMPLTDAFVKSAAKESEVAVFIIGRTAGEDQDNKNEQGSYLLTDEEVAALKKVTKAFKKTVVLLNVGNIIDMKWVKEVDPSAVLYVWQGGQEGGNAVLDVLSGAVNPSGKLSDTIAENISDYASSENFGSEVKNYQKEDIYVGYRYFETFDKDKVLYPFGYGLSYTSFDIAAGEFAYDKKDGISFEVHVANTGDTAGKEVVQVYIKTPNGELGKPARTLIGFDKTDILDKGQAQNIRFEIPKYWFASYDDSGVTGHKSAYVLEKGEYTVYAGSDVRSAEEVGTFVLDETEVVRQCEEAYAPIESFERLKAVVRNGKVVKEFEKAPTRTLDPNTKRKDKLPKASLYKYTGDKGYKLKDVADGKVSLEKFIAQLSDEDLCAMMRGEGMCSPKVTPGVAGAYGAVTDSLLGFGIPIASCSDGPSGIRMDCGTHAFSLPNGTCLACSFNEKINEELFTWEGLDLRRCRIDALLGPGMNIHRSPLNGRNFEYFSEDPFLTGKLVAAQLKGMHKYDVTGVIKHFAGNTQEFKRHTVNNVVSERALREIYLKGFEIAVREGNARAVMTTYGPVNGIWTASSYDLLTTLLRNEWGFDGIAMTDWWAMGNDEAGAPGSYQNVAAQVRAQNDLNMVNTSAGDNTNNDNLAEALADGRLERSELGRSAGNILRFLMKSPSFQHMLGNESDLDKELAEAVSAEDMALQEMIDVVADKDITELDVKDIKVGKKSTTVFCMTTPRRCTMDLELVLRADDQPDVAQLPLSVFQDKMLLKTVTLTGMDKEWQTVKISVYPAFIGNFYLKLYFANGGLEIKSARLIKTKDMEEEFQRGLTELN</sequence>
<dbReference type="InterPro" id="IPR026891">
    <property type="entry name" value="Fn3-like"/>
</dbReference>
<dbReference type="Gene3D" id="2.60.40.10">
    <property type="entry name" value="Immunoglobulins"/>
    <property type="match status" value="1"/>
</dbReference>
<dbReference type="SMART" id="SM01217">
    <property type="entry name" value="Fn3_like"/>
    <property type="match status" value="1"/>
</dbReference>
<reference evidence="4 5" key="1">
    <citation type="journal article" date="2010" name="PLoS ONE">
        <title>The glycobiome of the rumen bacterium Butyrivibrio proteoclasticus B316(T) highlights adaptation to a polysaccharide-rich environment.</title>
        <authorList>
            <person name="Kelly W.J."/>
            <person name="Leahy S.C."/>
            <person name="Altermann E."/>
            <person name="Yeoman C.J."/>
            <person name="Dunne J.C."/>
            <person name="Kong Z."/>
            <person name="Pacheco D.M."/>
            <person name="Li D."/>
            <person name="Noel S.J."/>
            <person name="Moon C.D."/>
            <person name="Cookson A.L."/>
            <person name="Attwood G.T."/>
        </authorList>
    </citation>
    <scope>NUCLEOTIDE SEQUENCE [LARGE SCALE GENOMIC DNA]</scope>
    <source>
        <strain evidence="5">ATCC 51982 / DSM 14932 / B316</strain>
    </source>
</reference>
<dbReference type="SUPFAM" id="SSF52279">
    <property type="entry name" value="Beta-D-glucan exohydrolase, C-terminal domain"/>
    <property type="match status" value="1"/>
</dbReference>